<comment type="subcellular location">
    <subcellularLocation>
        <location evidence="1 16">Cytoplasm</location>
    </subcellularLocation>
</comment>
<keyword evidence="6 16" id="KW-0808">Transferase</keyword>
<evidence type="ECO:0000259" key="17">
    <source>
        <dbReference type="PROSITE" id="PS50173"/>
    </source>
</evidence>
<evidence type="ECO:0000256" key="10">
    <source>
        <dbReference type="ARBA" id="ARBA00022763"/>
    </source>
</evidence>
<keyword evidence="12 16" id="KW-0239">DNA-directed DNA polymerase</keyword>
<dbReference type="PROSITE" id="PS50173">
    <property type="entry name" value="UMUC"/>
    <property type="match status" value="1"/>
</dbReference>
<dbReference type="Gene3D" id="3.30.70.270">
    <property type="match status" value="1"/>
</dbReference>
<keyword evidence="14 16" id="KW-0234">DNA repair</keyword>
<dbReference type="FunFam" id="3.40.1170.60:FF:000001">
    <property type="entry name" value="DNA polymerase IV"/>
    <property type="match status" value="1"/>
</dbReference>
<evidence type="ECO:0000256" key="1">
    <source>
        <dbReference type="ARBA" id="ARBA00004496"/>
    </source>
</evidence>
<feature type="domain" description="UmuC" evidence="17">
    <location>
        <begin position="4"/>
        <end position="185"/>
    </location>
</feature>
<dbReference type="NCBIfam" id="NF002677">
    <property type="entry name" value="PRK02406.1"/>
    <property type="match status" value="1"/>
</dbReference>
<dbReference type="InterPro" id="IPR050116">
    <property type="entry name" value="DNA_polymerase-Y"/>
</dbReference>
<dbReference type="SUPFAM" id="SSF100879">
    <property type="entry name" value="Lesion bypass DNA polymerase (Y-family), little finger domain"/>
    <property type="match status" value="1"/>
</dbReference>
<evidence type="ECO:0000256" key="11">
    <source>
        <dbReference type="ARBA" id="ARBA00022842"/>
    </source>
</evidence>
<dbReference type="PANTHER" id="PTHR11076:SF33">
    <property type="entry name" value="DNA POLYMERASE KAPPA"/>
    <property type="match status" value="1"/>
</dbReference>
<accession>A0A4R9LT41</accession>
<dbReference type="GO" id="GO:0005829">
    <property type="term" value="C:cytosol"/>
    <property type="evidence" value="ECO:0007669"/>
    <property type="project" value="TreeGrafter"/>
</dbReference>
<comment type="similarity">
    <text evidence="2 16">Belongs to the DNA polymerase type-Y family.</text>
</comment>
<keyword evidence="10 16" id="KW-0227">DNA damage</keyword>
<feature type="site" description="Substrate discrimination" evidence="16">
    <location>
        <position position="13"/>
    </location>
</feature>
<dbReference type="GO" id="GO:0009432">
    <property type="term" value="P:SOS response"/>
    <property type="evidence" value="ECO:0007669"/>
    <property type="project" value="TreeGrafter"/>
</dbReference>
<proteinExistence type="inferred from homology"/>
<dbReference type="PANTHER" id="PTHR11076">
    <property type="entry name" value="DNA REPAIR POLYMERASE UMUC / TRANSFERASE FAMILY MEMBER"/>
    <property type="match status" value="1"/>
</dbReference>
<name>A0A4R9LT41_9LEPT</name>
<evidence type="ECO:0000256" key="16">
    <source>
        <dbReference type="HAMAP-Rule" id="MF_01113"/>
    </source>
</evidence>
<evidence type="ECO:0000256" key="7">
    <source>
        <dbReference type="ARBA" id="ARBA00022695"/>
    </source>
</evidence>
<dbReference type="SUPFAM" id="SSF56672">
    <property type="entry name" value="DNA/RNA polymerases"/>
    <property type="match status" value="1"/>
</dbReference>
<keyword evidence="7 16" id="KW-0548">Nucleotidyltransferase</keyword>
<comment type="caution">
    <text evidence="18">The sequence shown here is derived from an EMBL/GenBank/DDBJ whole genome shotgun (WGS) entry which is preliminary data.</text>
</comment>
<dbReference type="OrthoDB" id="9808813at2"/>
<dbReference type="GO" id="GO:0003684">
    <property type="term" value="F:damaged DNA binding"/>
    <property type="evidence" value="ECO:0007669"/>
    <property type="project" value="InterPro"/>
</dbReference>
<comment type="subunit">
    <text evidence="3 16">Monomer.</text>
</comment>
<dbReference type="Pfam" id="PF00817">
    <property type="entry name" value="IMS"/>
    <property type="match status" value="1"/>
</dbReference>
<sequence>MKKIIHIDMDAFYASVEQRDKKEWKGLPVVVGGSPNSRAVVCAASYEARKFGIRSAMPCYQAFKLCPDAIFTPPRFDAYRKVSYEIREIFSEYTDIIEPLSLDEAYLDVTENKKNIPHATTVAKEIREKVFRKTELTCSAGVSSNKFLAKMASEKNKPNGLAVILPEDAETFLANLSLSKFHGIGKKTFEKMQSMGLQFGKDLLTLKEEELIAHFGKMGRSYFYMARGLDDRQVVPYRDPKSIGVETTFEKDTDDFNFLYTVLDGISKETARRLEKKDRKGKTLTLKIKYADFTGVSRSITSERVLFLASDLLEQSSSLLASLWKETSEQPKKVRLIGISISNLNGNNDSENDDGQLKLFQE</sequence>
<evidence type="ECO:0000256" key="14">
    <source>
        <dbReference type="ARBA" id="ARBA00023204"/>
    </source>
</evidence>
<evidence type="ECO:0000256" key="3">
    <source>
        <dbReference type="ARBA" id="ARBA00011245"/>
    </source>
</evidence>
<dbReference type="CDD" id="cd03586">
    <property type="entry name" value="PolY_Pol_IV_kappa"/>
    <property type="match status" value="1"/>
</dbReference>
<dbReference type="EC" id="2.7.7.7" evidence="16"/>
<dbReference type="GO" id="GO:0006261">
    <property type="term" value="P:DNA-templated DNA replication"/>
    <property type="evidence" value="ECO:0007669"/>
    <property type="project" value="UniProtKB-UniRule"/>
</dbReference>
<evidence type="ECO:0000313" key="19">
    <source>
        <dbReference type="Proteomes" id="UP000298264"/>
    </source>
</evidence>
<evidence type="ECO:0000256" key="6">
    <source>
        <dbReference type="ARBA" id="ARBA00022679"/>
    </source>
</evidence>
<gene>
    <name evidence="16" type="primary">dinB</name>
    <name evidence="18" type="ORF">EHS11_01370</name>
</gene>
<comment type="cofactor">
    <cofactor evidence="16">
        <name>Mg(2+)</name>
        <dbReference type="ChEBI" id="CHEBI:18420"/>
    </cofactor>
    <text evidence="16">Binds 2 magnesium ions per subunit.</text>
</comment>
<dbReference type="Gene3D" id="3.40.1170.60">
    <property type="match status" value="1"/>
</dbReference>
<dbReference type="RefSeq" id="WP_135762615.1">
    <property type="nucleotide sequence ID" value="NZ_RQHV01000002.1"/>
</dbReference>
<dbReference type="AlphaFoldDB" id="A0A4R9LT41"/>
<dbReference type="InterPro" id="IPR017961">
    <property type="entry name" value="DNA_pol_Y-fam_little_finger"/>
</dbReference>
<protein>
    <recommendedName>
        <fullName evidence="16">DNA polymerase IV</fullName>
        <shortName evidence="16">Pol IV</shortName>
        <ecNumber evidence="16">2.7.7.7</ecNumber>
    </recommendedName>
</protein>
<comment type="catalytic activity">
    <reaction evidence="15 16">
        <text>DNA(n) + a 2'-deoxyribonucleoside 5'-triphosphate = DNA(n+1) + diphosphate</text>
        <dbReference type="Rhea" id="RHEA:22508"/>
        <dbReference type="Rhea" id="RHEA-COMP:17339"/>
        <dbReference type="Rhea" id="RHEA-COMP:17340"/>
        <dbReference type="ChEBI" id="CHEBI:33019"/>
        <dbReference type="ChEBI" id="CHEBI:61560"/>
        <dbReference type="ChEBI" id="CHEBI:173112"/>
        <dbReference type="EC" id="2.7.7.7"/>
    </reaction>
</comment>
<organism evidence="18 19">
    <name type="scientific">Leptospira ilyithenensis</name>
    <dbReference type="NCBI Taxonomy" id="2484901"/>
    <lineage>
        <taxon>Bacteria</taxon>
        <taxon>Pseudomonadati</taxon>
        <taxon>Spirochaetota</taxon>
        <taxon>Spirochaetia</taxon>
        <taxon>Leptospirales</taxon>
        <taxon>Leptospiraceae</taxon>
        <taxon>Leptospira</taxon>
    </lineage>
</organism>
<evidence type="ECO:0000256" key="5">
    <source>
        <dbReference type="ARBA" id="ARBA00022490"/>
    </source>
</evidence>
<keyword evidence="13 16" id="KW-0238">DNA-binding</keyword>
<dbReference type="InterPro" id="IPR043128">
    <property type="entry name" value="Rev_trsase/Diguanyl_cyclase"/>
</dbReference>
<dbReference type="Gene3D" id="1.10.150.20">
    <property type="entry name" value="5' to 3' exonuclease, C-terminal subdomain"/>
    <property type="match status" value="1"/>
</dbReference>
<dbReference type="Gene3D" id="3.30.1490.100">
    <property type="entry name" value="DNA polymerase, Y-family, little finger domain"/>
    <property type="match status" value="1"/>
</dbReference>
<dbReference type="EMBL" id="RQHV01000002">
    <property type="protein sequence ID" value="TGN14667.1"/>
    <property type="molecule type" value="Genomic_DNA"/>
</dbReference>
<keyword evidence="9 16" id="KW-0479">Metal-binding</keyword>
<reference evidence="18" key="1">
    <citation type="journal article" date="2019" name="PLoS Negl. Trop. Dis.">
        <title>Revisiting the worldwide diversity of Leptospira species in the environment.</title>
        <authorList>
            <person name="Vincent A.T."/>
            <person name="Schiettekatte O."/>
            <person name="Bourhy P."/>
            <person name="Veyrier F.J."/>
            <person name="Picardeau M."/>
        </authorList>
    </citation>
    <scope>NUCLEOTIDE SEQUENCE [LARGE SCALE GENOMIC DNA]</scope>
    <source>
        <strain evidence="18">201400974</strain>
    </source>
</reference>
<evidence type="ECO:0000256" key="15">
    <source>
        <dbReference type="ARBA" id="ARBA00049244"/>
    </source>
</evidence>
<dbReference type="HAMAP" id="MF_01113">
    <property type="entry name" value="DNApol_IV"/>
    <property type="match status" value="1"/>
</dbReference>
<dbReference type="InterPro" id="IPR036775">
    <property type="entry name" value="DNA_pol_Y-fam_lit_finger_sf"/>
</dbReference>
<dbReference type="FunFam" id="3.30.1490.100:FF:000004">
    <property type="entry name" value="DNA polymerase IV"/>
    <property type="match status" value="1"/>
</dbReference>
<feature type="active site" evidence="16">
    <location>
        <position position="104"/>
    </location>
</feature>
<dbReference type="GO" id="GO:0006281">
    <property type="term" value="P:DNA repair"/>
    <property type="evidence" value="ECO:0007669"/>
    <property type="project" value="UniProtKB-UniRule"/>
</dbReference>
<evidence type="ECO:0000256" key="8">
    <source>
        <dbReference type="ARBA" id="ARBA00022705"/>
    </source>
</evidence>
<feature type="binding site" evidence="16">
    <location>
        <position position="8"/>
    </location>
    <ligand>
        <name>Mg(2+)</name>
        <dbReference type="ChEBI" id="CHEBI:18420"/>
    </ligand>
</feature>
<dbReference type="GO" id="GO:0042276">
    <property type="term" value="P:error-prone translesion synthesis"/>
    <property type="evidence" value="ECO:0007669"/>
    <property type="project" value="TreeGrafter"/>
</dbReference>
<dbReference type="Pfam" id="PF11798">
    <property type="entry name" value="IMS_HHH"/>
    <property type="match status" value="1"/>
</dbReference>
<evidence type="ECO:0000256" key="12">
    <source>
        <dbReference type="ARBA" id="ARBA00022932"/>
    </source>
</evidence>
<dbReference type="InterPro" id="IPR001126">
    <property type="entry name" value="UmuC"/>
</dbReference>
<dbReference type="Proteomes" id="UP000298264">
    <property type="component" value="Unassembled WGS sequence"/>
</dbReference>
<comment type="function">
    <text evidence="16">Poorly processive, error-prone DNA polymerase involved in untargeted mutagenesis. Copies undamaged DNA at stalled replication forks, which arise in vivo from mismatched or misaligned primer ends. These misaligned primers can be extended by PolIV. Exhibits no 3'-5' exonuclease (proofreading) activity. May be involved in translesional synthesis, in conjunction with the beta clamp from PolIII.</text>
</comment>
<dbReference type="InterPro" id="IPR022880">
    <property type="entry name" value="DNApol_IV"/>
</dbReference>
<evidence type="ECO:0000256" key="13">
    <source>
        <dbReference type="ARBA" id="ARBA00023125"/>
    </source>
</evidence>
<keyword evidence="19" id="KW-1185">Reference proteome</keyword>
<dbReference type="InterPro" id="IPR043502">
    <property type="entry name" value="DNA/RNA_pol_sf"/>
</dbReference>
<keyword evidence="8 16" id="KW-0235">DNA replication</keyword>
<dbReference type="GO" id="GO:0003887">
    <property type="term" value="F:DNA-directed DNA polymerase activity"/>
    <property type="evidence" value="ECO:0007669"/>
    <property type="project" value="UniProtKB-UniRule"/>
</dbReference>
<evidence type="ECO:0000256" key="9">
    <source>
        <dbReference type="ARBA" id="ARBA00022723"/>
    </source>
</evidence>
<evidence type="ECO:0000313" key="18">
    <source>
        <dbReference type="EMBL" id="TGN14667.1"/>
    </source>
</evidence>
<keyword evidence="4 16" id="KW-0515">Mutator protein</keyword>
<dbReference type="InterPro" id="IPR024728">
    <property type="entry name" value="PolY_HhH_motif"/>
</dbReference>
<evidence type="ECO:0000256" key="4">
    <source>
        <dbReference type="ARBA" id="ARBA00022457"/>
    </source>
</evidence>
<evidence type="ECO:0000256" key="2">
    <source>
        <dbReference type="ARBA" id="ARBA00010945"/>
    </source>
</evidence>
<dbReference type="GO" id="GO:0000287">
    <property type="term" value="F:magnesium ion binding"/>
    <property type="evidence" value="ECO:0007669"/>
    <property type="project" value="UniProtKB-UniRule"/>
</dbReference>
<dbReference type="Pfam" id="PF11799">
    <property type="entry name" value="IMS_C"/>
    <property type="match status" value="1"/>
</dbReference>
<keyword evidence="11 16" id="KW-0460">Magnesium</keyword>
<keyword evidence="5 16" id="KW-0963">Cytoplasm</keyword>
<feature type="binding site" evidence="16">
    <location>
        <position position="103"/>
    </location>
    <ligand>
        <name>Mg(2+)</name>
        <dbReference type="ChEBI" id="CHEBI:18420"/>
    </ligand>
</feature>